<dbReference type="SUPFAM" id="SSF140931">
    <property type="entry name" value="Fic-like"/>
    <property type="match status" value="1"/>
</dbReference>
<feature type="compositionally biased region" description="Polar residues" evidence="1">
    <location>
        <begin position="1"/>
        <end position="15"/>
    </location>
</feature>
<sequence length="376" mass="43998">MSDSGEGSATPTPSGTPVPRYEKKAKDFDTIATKEFGRMIYASNNLEDTGLSLEDTIRLCELVFKDEKVPETYKEEKLLDAERQKMEEDSRWRVMKWINSAQEYFSGTVEGDKGGEHIVEVDERRKDKQARREVIQHARAWKYFLQRFCIGEEELSISLIQNTHTVLCAGYEIEDCKEEWWEWSGVFRKFDTIGAGTLQQTHQSSRHQRSRGREDSRTPTQRTYKRTKQGRRPLLYIRASAVDKYMEYAMCDFRRLRGVESEYGIKGYCDLAAWLEGVIMNVWPFRAENSKLARLLMNGVLWRYCGVVAAIGEGENERDEYLEIVRRASEIFHGGEFLVPVEEQKGHEEMTLVVRRKVAEARERIEESMKWKWHWG</sequence>
<dbReference type="EMBL" id="JAVHJM010000007">
    <property type="protein sequence ID" value="KAK6510982.1"/>
    <property type="molecule type" value="Genomic_DNA"/>
</dbReference>
<organism evidence="2 3">
    <name type="scientific">Arthrobotrys conoides</name>
    <dbReference type="NCBI Taxonomy" id="74498"/>
    <lineage>
        <taxon>Eukaryota</taxon>
        <taxon>Fungi</taxon>
        <taxon>Dikarya</taxon>
        <taxon>Ascomycota</taxon>
        <taxon>Pezizomycotina</taxon>
        <taxon>Orbiliomycetes</taxon>
        <taxon>Orbiliales</taxon>
        <taxon>Orbiliaceae</taxon>
        <taxon>Arthrobotrys</taxon>
    </lineage>
</organism>
<dbReference type="Proteomes" id="UP001307849">
    <property type="component" value="Unassembled WGS sequence"/>
</dbReference>
<gene>
    <name evidence="2" type="ORF">TWF506_010067</name>
</gene>
<proteinExistence type="predicted"/>
<evidence type="ECO:0000313" key="2">
    <source>
        <dbReference type="EMBL" id="KAK6510982.1"/>
    </source>
</evidence>
<protein>
    <recommendedName>
        <fullName evidence="4">Fido domain-containing protein</fullName>
    </recommendedName>
</protein>
<dbReference type="InterPro" id="IPR036597">
    <property type="entry name" value="Fido-like_dom_sf"/>
</dbReference>
<evidence type="ECO:0008006" key="4">
    <source>
        <dbReference type="Google" id="ProtNLM"/>
    </source>
</evidence>
<evidence type="ECO:0000256" key="1">
    <source>
        <dbReference type="SAM" id="MobiDB-lite"/>
    </source>
</evidence>
<feature type="region of interest" description="Disordered" evidence="1">
    <location>
        <begin position="198"/>
        <end position="228"/>
    </location>
</feature>
<dbReference type="Gene3D" id="1.10.3290.10">
    <property type="entry name" value="Fido-like domain"/>
    <property type="match status" value="1"/>
</dbReference>
<reference evidence="2 3" key="1">
    <citation type="submission" date="2019-10" db="EMBL/GenBank/DDBJ databases">
        <authorList>
            <person name="Palmer J.M."/>
        </authorList>
    </citation>
    <scope>NUCLEOTIDE SEQUENCE [LARGE SCALE GENOMIC DNA]</scope>
    <source>
        <strain evidence="2 3">TWF506</strain>
    </source>
</reference>
<keyword evidence="3" id="KW-1185">Reference proteome</keyword>
<accession>A0AAN8NME4</accession>
<evidence type="ECO:0000313" key="3">
    <source>
        <dbReference type="Proteomes" id="UP001307849"/>
    </source>
</evidence>
<comment type="caution">
    <text evidence="2">The sequence shown here is derived from an EMBL/GenBank/DDBJ whole genome shotgun (WGS) entry which is preliminary data.</text>
</comment>
<feature type="region of interest" description="Disordered" evidence="1">
    <location>
        <begin position="1"/>
        <end position="24"/>
    </location>
</feature>
<name>A0AAN8NME4_9PEZI</name>
<dbReference type="AlphaFoldDB" id="A0AAN8NME4"/>